<dbReference type="InterPro" id="IPR036390">
    <property type="entry name" value="WH_DNA-bd_sf"/>
</dbReference>
<dbReference type="Proteomes" id="UP000580797">
    <property type="component" value="Unassembled WGS sequence"/>
</dbReference>
<accession>A0A7W8TV15</accession>
<dbReference type="RefSeq" id="WP_183664674.1">
    <property type="nucleotide sequence ID" value="NZ_BAAARH010000001.1"/>
</dbReference>
<dbReference type="InterPro" id="IPR036388">
    <property type="entry name" value="WH-like_DNA-bd_sf"/>
</dbReference>
<comment type="caution">
    <text evidence="1">The sequence shown here is derived from an EMBL/GenBank/DDBJ whole genome shotgun (WGS) entry which is preliminary data.</text>
</comment>
<dbReference type="SUPFAM" id="SSF46785">
    <property type="entry name" value="Winged helix' DNA-binding domain"/>
    <property type="match status" value="1"/>
</dbReference>
<dbReference type="Gene3D" id="1.10.10.10">
    <property type="entry name" value="Winged helix-like DNA-binding domain superfamily/Winged helix DNA-binding domain"/>
    <property type="match status" value="1"/>
</dbReference>
<gene>
    <name evidence="1" type="ORF">HD598_001322</name>
</gene>
<proteinExistence type="predicted"/>
<protein>
    <submittedName>
        <fullName evidence="1">Uncharacterized protein</fullName>
    </submittedName>
</protein>
<sequence length="149" mass="16364">MSEQPIGYWVKLVDSLITERFQDALEEHGVTRRQWMLLNHLRNGTASGGELTEALSPFFGDPVPDGEPRTPSEHLAELVESGWVLEEGHTFTLTERGALSLERLTEIVEGIRTSASENVAPADFETTVATLRTMAGNLGYREGQAAPAQ</sequence>
<name>A0A7W8TV15_9MICC</name>
<reference evidence="1 2" key="1">
    <citation type="submission" date="2020-08" db="EMBL/GenBank/DDBJ databases">
        <title>Sequencing the genomes of 1000 actinobacteria strains.</title>
        <authorList>
            <person name="Klenk H.-P."/>
        </authorList>
    </citation>
    <scope>NUCLEOTIDE SEQUENCE [LARGE SCALE GENOMIC DNA]</scope>
    <source>
        <strain evidence="1 2">DSM 105783</strain>
    </source>
</reference>
<evidence type="ECO:0000313" key="2">
    <source>
        <dbReference type="Proteomes" id="UP000580797"/>
    </source>
</evidence>
<evidence type="ECO:0000313" key="1">
    <source>
        <dbReference type="EMBL" id="MBB5512635.1"/>
    </source>
</evidence>
<dbReference type="AlphaFoldDB" id="A0A7W8TV15"/>
<dbReference type="EMBL" id="JACHDR010000001">
    <property type="protein sequence ID" value="MBB5512635.1"/>
    <property type="molecule type" value="Genomic_DNA"/>
</dbReference>
<organism evidence="1 2">
    <name type="scientific">Neomicrococcus aestuarii</name>
    <dbReference type="NCBI Taxonomy" id="556325"/>
    <lineage>
        <taxon>Bacteria</taxon>
        <taxon>Bacillati</taxon>
        <taxon>Actinomycetota</taxon>
        <taxon>Actinomycetes</taxon>
        <taxon>Micrococcales</taxon>
        <taxon>Micrococcaceae</taxon>
        <taxon>Neomicrococcus</taxon>
    </lineage>
</organism>